<feature type="compositionally biased region" description="Low complexity" evidence="1">
    <location>
        <begin position="66"/>
        <end position="77"/>
    </location>
</feature>
<sequence length="114" mass="12075">DGARVGDADAREAPRGEPRPRPPGRPAGVPPRLRERLDRRRPPRAQLALRTGTGLVVDRAGPGGSARARQGGVPRRAAGGGGRDEFNSCVRRFSSVCERSKGEDMTGGGDPRVK</sequence>
<feature type="region of interest" description="Disordered" evidence="1">
    <location>
        <begin position="1"/>
        <end position="86"/>
    </location>
</feature>
<evidence type="ECO:0000256" key="1">
    <source>
        <dbReference type="SAM" id="MobiDB-lite"/>
    </source>
</evidence>
<comment type="caution">
    <text evidence="2">The sequence shown here is derived from an EMBL/GenBank/DDBJ whole genome shotgun (WGS) entry which is preliminary data.</text>
</comment>
<feature type="non-terminal residue" evidence="2">
    <location>
        <position position="1"/>
    </location>
</feature>
<dbReference type="AlphaFoldDB" id="K0SJR8"/>
<dbReference type="EMBL" id="AGNL01024482">
    <property type="protein sequence ID" value="EJK58692.1"/>
    <property type="molecule type" value="Genomic_DNA"/>
</dbReference>
<gene>
    <name evidence="2" type="ORF">THAOC_21161</name>
</gene>
<dbReference type="Proteomes" id="UP000266841">
    <property type="component" value="Unassembled WGS sequence"/>
</dbReference>
<reference evidence="2 3" key="1">
    <citation type="journal article" date="2012" name="Genome Biol.">
        <title>Genome and low-iron response of an oceanic diatom adapted to chronic iron limitation.</title>
        <authorList>
            <person name="Lommer M."/>
            <person name="Specht M."/>
            <person name="Roy A.S."/>
            <person name="Kraemer L."/>
            <person name="Andreson R."/>
            <person name="Gutowska M.A."/>
            <person name="Wolf J."/>
            <person name="Bergner S.V."/>
            <person name="Schilhabel M.B."/>
            <person name="Klostermeier U.C."/>
            <person name="Beiko R.G."/>
            <person name="Rosenstiel P."/>
            <person name="Hippler M."/>
            <person name="Laroche J."/>
        </authorList>
    </citation>
    <scope>NUCLEOTIDE SEQUENCE [LARGE SCALE GENOMIC DNA]</scope>
    <source>
        <strain evidence="2 3">CCMP1005</strain>
    </source>
</reference>
<organism evidence="2 3">
    <name type="scientific">Thalassiosira oceanica</name>
    <name type="common">Marine diatom</name>
    <dbReference type="NCBI Taxonomy" id="159749"/>
    <lineage>
        <taxon>Eukaryota</taxon>
        <taxon>Sar</taxon>
        <taxon>Stramenopiles</taxon>
        <taxon>Ochrophyta</taxon>
        <taxon>Bacillariophyta</taxon>
        <taxon>Coscinodiscophyceae</taxon>
        <taxon>Thalassiosirophycidae</taxon>
        <taxon>Thalassiosirales</taxon>
        <taxon>Thalassiosiraceae</taxon>
        <taxon>Thalassiosira</taxon>
    </lineage>
</organism>
<protein>
    <submittedName>
        <fullName evidence="2">Uncharacterized protein</fullName>
    </submittedName>
</protein>
<name>K0SJR8_THAOC</name>
<evidence type="ECO:0000313" key="2">
    <source>
        <dbReference type="EMBL" id="EJK58692.1"/>
    </source>
</evidence>
<proteinExistence type="predicted"/>
<keyword evidence="3" id="KW-1185">Reference proteome</keyword>
<feature type="compositionally biased region" description="Basic and acidic residues" evidence="1">
    <location>
        <begin position="1"/>
        <end position="20"/>
    </location>
</feature>
<accession>K0SJR8</accession>
<evidence type="ECO:0000313" key="3">
    <source>
        <dbReference type="Proteomes" id="UP000266841"/>
    </source>
</evidence>